<proteinExistence type="predicted"/>
<name>A0ABX7B230_9PROT</name>
<dbReference type="RefSeq" id="WP_201073122.1">
    <property type="nucleotide sequence ID" value="NZ_CP067420.1"/>
</dbReference>
<dbReference type="SUPFAM" id="SSF48452">
    <property type="entry name" value="TPR-like"/>
    <property type="match status" value="1"/>
</dbReference>
<sequence length="85" mass="9151">MRDAAVAADFHRTVEATKLLLGDEHPDTLTSIYNLAAALLDLGDAQRARALVAEALPVALRKYGRAPEVSRHLSAWAEHLGVPVP</sequence>
<reference evidence="1" key="1">
    <citation type="submission" date="2021-02" db="EMBL/GenBank/DDBJ databases">
        <title>Skermanella TT6 skin isolate.</title>
        <authorList>
            <person name="Lee K."/>
            <person name="Ganzorig M."/>
        </authorList>
    </citation>
    <scope>NUCLEOTIDE SEQUENCE</scope>
    <source>
        <strain evidence="1">TT6</strain>
    </source>
</reference>
<keyword evidence="2" id="KW-1185">Reference proteome</keyword>
<gene>
    <name evidence="1" type="ORF">IGS68_20310</name>
</gene>
<dbReference type="EMBL" id="CP067420">
    <property type="protein sequence ID" value="QQP88370.1"/>
    <property type="molecule type" value="Genomic_DNA"/>
</dbReference>
<dbReference type="Pfam" id="PF13424">
    <property type="entry name" value="TPR_12"/>
    <property type="match status" value="1"/>
</dbReference>
<dbReference type="Gene3D" id="1.25.40.10">
    <property type="entry name" value="Tetratricopeptide repeat domain"/>
    <property type="match status" value="1"/>
</dbReference>
<protein>
    <submittedName>
        <fullName evidence="1">Tetratricopeptide repeat protein</fullName>
    </submittedName>
</protein>
<evidence type="ECO:0000313" key="2">
    <source>
        <dbReference type="Proteomes" id="UP000595197"/>
    </source>
</evidence>
<dbReference type="InterPro" id="IPR011990">
    <property type="entry name" value="TPR-like_helical_dom_sf"/>
</dbReference>
<organism evidence="1 2">
    <name type="scientific">Skermanella cutis</name>
    <dbReference type="NCBI Taxonomy" id="2775420"/>
    <lineage>
        <taxon>Bacteria</taxon>
        <taxon>Pseudomonadati</taxon>
        <taxon>Pseudomonadota</taxon>
        <taxon>Alphaproteobacteria</taxon>
        <taxon>Rhodospirillales</taxon>
        <taxon>Azospirillaceae</taxon>
        <taxon>Skermanella</taxon>
    </lineage>
</organism>
<accession>A0ABX7B230</accession>
<dbReference type="Proteomes" id="UP000595197">
    <property type="component" value="Chromosome"/>
</dbReference>
<evidence type="ECO:0000313" key="1">
    <source>
        <dbReference type="EMBL" id="QQP88370.1"/>
    </source>
</evidence>